<evidence type="ECO:0000256" key="1">
    <source>
        <dbReference type="ARBA" id="ARBA00022741"/>
    </source>
</evidence>
<evidence type="ECO:0000256" key="5">
    <source>
        <dbReference type="RuleBase" id="RU000394"/>
    </source>
</evidence>
<name>A0A9P5Z0M0_9AGAR</name>
<feature type="coiled-coil region" evidence="6">
    <location>
        <begin position="528"/>
        <end position="555"/>
    </location>
</feature>
<dbReference type="GO" id="GO:0005875">
    <property type="term" value="C:microtubule associated complex"/>
    <property type="evidence" value="ECO:0007669"/>
    <property type="project" value="TreeGrafter"/>
</dbReference>
<dbReference type="SMART" id="SM00129">
    <property type="entry name" value="KISc"/>
    <property type="match status" value="1"/>
</dbReference>
<feature type="compositionally biased region" description="Basic and acidic residues" evidence="7">
    <location>
        <begin position="479"/>
        <end position="506"/>
    </location>
</feature>
<feature type="repeat" description="TPR" evidence="4">
    <location>
        <begin position="571"/>
        <end position="604"/>
    </location>
</feature>
<evidence type="ECO:0000256" key="4">
    <source>
        <dbReference type="PROSITE-ProRule" id="PRU00339"/>
    </source>
</evidence>
<accession>A0A9P5Z0M0</accession>
<reference evidence="9" key="1">
    <citation type="submission" date="2020-11" db="EMBL/GenBank/DDBJ databases">
        <authorList>
            <consortium name="DOE Joint Genome Institute"/>
            <person name="Ahrendt S."/>
            <person name="Riley R."/>
            <person name="Andreopoulos W."/>
            <person name="Labutti K."/>
            <person name="Pangilinan J."/>
            <person name="Ruiz-Duenas F.J."/>
            <person name="Barrasa J.M."/>
            <person name="Sanchez-Garcia M."/>
            <person name="Camarero S."/>
            <person name="Miyauchi S."/>
            <person name="Serrano A."/>
            <person name="Linde D."/>
            <person name="Babiker R."/>
            <person name="Drula E."/>
            <person name="Ayuso-Fernandez I."/>
            <person name="Pacheco R."/>
            <person name="Padilla G."/>
            <person name="Ferreira P."/>
            <person name="Barriuso J."/>
            <person name="Kellner H."/>
            <person name="Castanera R."/>
            <person name="Alfaro M."/>
            <person name="Ramirez L."/>
            <person name="Pisabarro A.G."/>
            <person name="Kuo A."/>
            <person name="Tritt A."/>
            <person name="Lipzen A."/>
            <person name="He G."/>
            <person name="Yan M."/>
            <person name="Ng V."/>
            <person name="Cullen D."/>
            <person name="Martin F."/>
            <person name="Rosso M.-N."/>
            <person name="Henrissat B."/>
            <person name="Hibbett D."/>
            <person name="Martinez A.T."/>
            <person name="Grigoriev I.V."/>
        </authorList>
    </citation>
    <scope>NUCLEOTIDE SEQUENCE</scope>
    <source>
        <strain evidence="9">CIRM-BRFM 674</strain>
    </source>
</reference>
<dbReference type="PROSITE" id="PS50005">
    <property type="entry name" value="TPR"/>
    <property type="match status" value="1"/>
</dbReference>
<dbReference type="AlphaFoldDB" id="A0A9P5Z0M0"/>
<keyword evidence="2 3" id="KW-0067">ATP-binding</keyword>
<dbReference type="OrthoDB" id="3176171at2759"/>
<dbReference type="PANTHER" id="PTHR47969">
    <property type="entry name" value="CHROMOSOME-ASSOCIATED KINESIN KIF4A-RELATED"/>
    <property type="match status" value="1"/>
</dbReference>
<evidence type="ECO:0000256" key="7">
    <source>
        <dbReference type="SAM" id="MobiDB-lite"/>
    </source>
</evidence>
<feature type="domain" description="Kinesin motor" evidence="8">
    <location>
        <begin position="5"/>
        <end position="338"/>
    </location>
</feature>
<dbReference type="InterPro" id="IPR036961">
    <property type="entry name" value="Kinesin_motor_dom_sf"/>
</dbReference>
<evidence type="ECO:0000259" key="8">
    <source>
        <dbReference type="PROSITE" id="PS50067"/>
    </source>
</evidence>
<dbReference type="GO" id="GO:0005524">
    <property type="term" value="F:ATP binding"/>
    <property type="evidence" value="ECO:0007669"/>
    <property type="project" value="UniProtKB-UniRule"/>
</dbReference>
<evidence type="ECO:0000256" key="6">
    <source>
        <dbReference type="SAM" id="Coils"/>
    </source>
</evidence>
<keyword evidence="1 3" id="KW-0547">Nucleotide-binding</keyword>
<dbReference type="Pfam" id="PF00225">
    <property type="entry name" value="Kinesin"/>
    <property type="match status" value="1"/>
</dbReference>
<feature type="region of interest" description="Disordered" evidence="7">
    <location>
        <begin position="479"/>
        <end position="521"/>
    </location>
</feature>
<dbReference type="InterPro" id="IPR027640">
    <property type="entry name" value="Kinesin-like_fam"/>
</dbReference>
<gene>
    <name evidence="9" type="ORF">BDN70DRAFT_835148</name>
</gene>
<organism evidence="9 10">
    <name type="scientific">Pholiota conissans</name>
    <dbReference type="NCBI Taxonomy" id="109636"/>
    <lineage>
        <taxon>Eukaryota</taxon>
        <taxon>Fungi</taxon>
        <taxon>Dikarya</taxon>
        <taxon>Basidiomycota</taxon>
        <taxon>Agaricomycotina</taxon>
        <taxon>Agaricomycetes</taxon>
        <taxon>Agaricomycetidae</taxon>
        <taxon>Agaricales</taxon>
        <taxon>Agaricineae</taxon>
        <taxon>Strophariaceae</taxon>
        <taxon>Pholiota</taxon>
    </lineage>
</organism>
<sequence length="745" mass="81435">MATAKVKIAARLRPRLDGELDDDSVKIVHPSNDTGGSSRSSSGGSFITVTNPRDPTQIFRFPFTSCYDQDSTQQEIFKNDVEPLIDVVYSGVTVTIFAYGVTSSGKTHTMQGTKMDPGVIPRTVRAMFEKRASIQQYETSLTVSYMEIYKDEVYDLLVTRENAPKLPVRENDSGMVFVANLTRAPISTVDDFDSIYNAATKHRSVGATNLNRASSRSHAVLTIEVTMLDAAANTTLMGKINLVDLAGSENNKLTGNNPSRMAESAAINKSLSVLGQVVHALNQGASRIPYRNSKLTRILQDALGGSSVGLLICNLAPGIKFRQDTLNTLNFAVRTKDVENRPVVNERDNRPAPKPHFAAIAIQPPAAKPAPAILQAISTAGSGSGGGRGRPSLVPKARSHRMSSIGGPSGYQSFGLPGFGVAGAPSRRPMHGTSILSEKILEEDDDRSASLGFGMTEKEIDDRISKAVEAAVEAEVTRRLAEREHQRAEEETARATEARGTQDHVTRARSRSPTKETSLPSGVLTPLLKRHKDLDDELKSRLQELERKYERGSKETALAEVLSPVSKKKTGRAYVALARAHSEKGDLHVALDLYRKAETYVPDNIKLKERIIEIEWAVKNNKEYVPSPKPARRSKSKKRSKSKLGFENQPVEDDAMEVDDCGVKGKHSRVGNEFGMEVTNTDSPNKSKRSFADTQDRENGAFASMRTPVKRQKRAAMSSTPVVHGNSEDEMEAPAQAQIKRTLNS</sequence>
<keyword evidence="5" id="KW-0493">Microtubule</keyword>
<feature type="region of interest" description="Disordered" evidence="7">
    <location>
        <begin position="23"/>
        <end position="46"/>
    </location>
</feature>
<dbReference type="InterPro" id="IPR019734">
    <property type="entry name" value="TPR_rpt"/>
</dbReference>
<feature type="region of interest" description="Disordered" evidence="7">
    <location>
        <begin position="624"/>
        <end position="745"/>
    </location>
</feature>
<comment type="similarity">
    <text evidence="3 5">Belongs to the TRAFAC class myosin-kinesin ATPase superfamily. Kinesin family.</text>
</comment>
<dbReference type="PROSITE" id="PS00411">
    <property type="entry name" value="KINESIN_MOTOR_1"/>
    <property type="match status" value="1"/>
</dbReference>
<dbReference type="InterPro" id="IPR019821">
    <property type="entry name" value="Kinesin_motor_CS"/>
</dbReference>
<comment type="caution">
    <text evidence="9">The sequence shown here is derived from an EMBL/GenBank/DDBJ whole genome shotgun (WGS) entry which is preliminary data.</text>
</comment>
<evidence type="ECO:0000256" key="3">
    <source>
        <dbReference type="PROSITE-ProRule" id="PRU00283"/>
    </source>
</evidence>
<dbReference type="PRINTS" id="PR00380">
    <property type="entry name" value="KINESINHEAVY"/>
</dbReference>
<dbReference type="Gene3D" id="3.40.850.10">
    <property type="entry name" value="Kinesin motor domain"/>
    <property type="match status" value="1"/>
</dbReference>
<feature type="compositionally biased region" description="Basic residues" evidence="7">
    <location>
        <begin position="630"/>
        <end position="642"/>
    </location>
</feature>
<dbReference type="PROSITE" id="PS50067">
    <property type="entry name" value="KINESIN_MOTOR_2"/>
    <property type="match status" value="1"/>
</dbReference>
<dbReference type="SUPFAM" id="SSF52540">
    <property type="entry name" value="P-loop containing nucleoside triphosphate hydrolases"/>
    <property type="match status" value="1"/>
</dbReference>
<evidence type="ECO:0000256" key="2">
    <source>
        <dbReference type="ARBA" id="ARBA00022840"/>
    </source>
</evidence>
<feature type="compositionally biased region" description="Acidic residues" evidence="7">
    <location>
        <begin position="650"/>
        <end position="660"/>
    </location>
</feature>
<dbReference type="Proteomes" id="UP000807469">
    <property type="component" value="Unassembled WGS sequence"/>
</dbReference>
<dbReference type="PANTHER" id="PTHR47969:SF9">
    <property type="entry name" value="KINESIN-LIKE PROTEIN"/>
    <property type="match status" value="1"/>
</dbReference>
<proteinExistence type="inferred from homology"/>
<dbReference type="GO" id="GO:0005874">
    <property type="term" value="C:microtubule"/>
    <property type="evidence" value="ECO:0007669"/>
    <property type="project" value="UniProtKB-KW"/>
</dbReference>
<keyword evidence="10" id="KW-1185">Reference proteome</keyword>
<dbReference type="GO" id="GO:0007018">
    <property type="term" value="P:microtubule-based movement"/>
    <property type="evidence" value="ECO:0007669"/>
    <property type="project" value="InterPro"/>
</dbReference>
<evidence type="ECO:0000313" key="10">
    <source>
        <dbReference type="Proteomes" id="UP000807469"/>
    </source>
</evidence>
<keyword evidence="3 5" id="KW-0505">Motor protein</keyword>
<feature type="region of interest" description="Disordered" evidence="7">
    <location>
        <begin position="379"/>
        <end position="404"/>
    </location>
</feature>
<protein>
    <recommendedName>
        <fullName evidence="5">Kinesin-like protein</fullName>
    </recommendedName>
</protein>
<dbReference type="InterPro" id="IPR001752">
    <property type="entry name" value="Kinesin_motor_dom"/>
</dbReference>
<keyword evidence="6" id="KW-0175">Coiled coil</keyword>
<evidence type="ECO:0000313" key="9">
    <source>
        <dbReference type="EMBL" id="KAF9478954.1"/>
    </source>
</evidence>
<dbReference type="GO" id="GO:0008017">
    <property type="term" value="F:microtubule binding"/>
    <property type="evidence" value="ECO:0007669"/>
    <property type="project" value="InterPro"/>
</dbReference>
<dbReference type="GO" id="GO:0051231">
    <property type="term" value="P:spindle elongation"/>
    <property type="evidence" value="ECO:0007669"/>
    <property type="project" value="TreeGrafter"/>
</dbReference>
<feature type="compositionally biased region" description="Low complexity" evidence="7">
    <location>
        <begin position="35"/>
        <end position="45"/>
    </location>
</feature>
<dbReference type="CDD" id="cd00106">
    <property type="entry name" value="KISc"/>
    <property type="match status" value="1"/>
</dbReference>
<feature type="compositionally biased region" description="Basic and acidic residues" evidence="7">
    <location>
        <begin position="690"/>
        <end position="699"/>
    </location>
</feature>
<dbReference type="GO" id="GO:0003777">
    <property type="term" value="F:microtubule motor activity"/>
    <property type="evidence" value="ECO:0007669"/>
    <property type="project" value="InterPro"/>
</dbReference>
<dbReference type="EMBL" id="MU155223">
    <property type="protein sequence ID" value="KAF9478954.1"/>
    <property type="molecule type" value="Genomic_DNA"/>
</dbReference>
<dbReference type="InterPro" id="IPR027417">
    <property type="entry name" value="P-loop_NTPase"/>
</dbReference>
<dbReference type="GO" id="GO:0007052">
    <property type="term" value="P:mitotic spindle organization"/>
    <property type="evidence" value="ECO:0007669"/>
    <property type="project" value="TreeGrafter"/>
</dbReference>
<keyword evidence="4" id="KW-0802">TPR repeat</keyword>
<feature type="binding site" evidence="3">
    <location>
        <begin position="100"/>
        <end position="107"/>
    </location>
    <ligand>
        <name>ATP</name>
        <dbReference type="ChEBI" id="CHEBI:30616"/>
    </ligand>
</feature>